<dbReference type="AlphaFoldDB" id="A0A644VF15"/>
<comment type="caution">
    <text evidence="1">The sequence shown here is derived from an EMBL/GenBank/DDBJ whole genome shotgun (WGS) entry which is preliminary data.</text>
</comment>
<evidence type="ECO:0000313" key="1">
    <source>
        <dbReference type="EMBL" id="MPL89908.1"/>
    </source>
</evidence>
<evidence type="ECO:0008006" key="2">
    <source>
        <dbReference type="Google" id="ProtNLM"/>
    </source>
</evidence>
<proteinExistence type="predicted"/>
<dbReference type="EMBL" id="VSSQ01000290">
    <property type="protein sequence ID" value="MPL89908.1"/>
    <property type="molecule type" value="Genomic_DNA"/>
</dbReference>
<dbReference type="InterPro" id="IPR014469">
    <property type="entry name" value="DUF2271"/>
</dbReference>
<dbReference type="Pfam" id="PF10029">
    <property type="entry name" value="DUF2271"/>
    <property type="match status" value="1"/>
</dbReference>
<sequence>MFKKLAVVTMLSLGIGIFSGCGNEKPPAKSAADMPKSNIVTPGKVDITFNYGKQQGMSSNQFAVWIEDANGKYIKTLGVTKFVATKGYKTREQALVNWVKKAQRADLTDKQVEAITTATPSTGKQKYEWDCTDAKGNPVVAGEYSYVVEATRYMEDYDLFSGKILVGSKTVTSKAAIKVFGDAEKNKNMITDVSAEFIPHTNI</sequence>
<protein>
    <recommendedName>
        <fullName evidence="2">DUF2271 domain-containing protein</fullName>
    </recommendedName>
</protein>
<accession>A0A644VF15</accession>
<dbReference type="PROSITE" id="PS51257">
    <property type="entry name" value="PROKAR_LIPOPROTEIN"/>
    <property type="match status" value="1"/>
</dbReference>
<dbReference type="Gene3D" id="2.60.40.4070">
    <property type="match status" value="1"/>
</dbReference>
<reference evidence="1" key="1">
    <citation type="submission" date="2019-08" db="EMBL/GenBank/DDBJ databases">
        <authorList>
            <person name="Kucharzyk K."/>
            <person name="Murdoch R.W."/>
            <person name="Higgins S."/>
            <person name="Loffler F."/>
        </authorList>
    </citation>
    <scope>NUCLEOTIDE SEQUENCE</scope>
</reference>
<gene>
    <name evidence="1" type="ORF">SDC9_35950</name>
</gene>
<name>A0A644VF15_9ZZZZ</name>
<organism evidence="1">
    <name type="scientific">bioreactor metagenome</name>
    <dbReference type="NCBI Taxonomy" id="1076179"/>
    <lineage>
        <taxon>unclassified sequences</taxon>
        <taxon>metagenomes</taxon>
        <taxon>ecological metagenomes</taxon>
    </lineage>
</organism>